<protein>
    <submittedName>
        <fullName evidence="2">Uncharacterized protein</fullName>
    </submittedName>
</protein>
<keyword evidence="3" id="KW-1185">Reference proteome</keyword>
<organism evidence="2 3">
    <name type="scientific">Sphingomonas bisphenolicum</name>
    <dbReference type="NCBI Taxonomy" id="296544"/>
    <lineage>
        <taxon>Bacteria</taxon>
        <taxon>Pseudomonadati</taxon>
        <taxon>Pseudomonadota</taxon>
        <taxon>Alphaproteobacteria</taxon>
        <taxon>Sphingomonadales</taxon>
        <taxon>Sphingomonadaceae</taxon>
        <taxon>Sphingomonas</taxon>
    </lineage>
</organism>
<evidence type="ECO:0000313" key="2">
    <source>
        <dbReference type="EMBL" id="BBF71947.1"/>
    </source>
</evidence>
<proteinExistence type="predicted"/>
<reference evidence="2" key="1">
    <citation type="submission" date="2018-07" db="EMBL/GenBank/DDBJ databases">
        <title>Complete genome sequence of Sphingomonas bisphenolicum strain AO1, a bisphenol A degradative bacterium isolated from Japanese farm field.</title>
        <authorList>
            <person name="Murakami M."/>
            <person name="Koh M."/>
            <person name="Koba S."/>
            <person name="Matsumura Y."/>
        </authorList>
    </citation>
    <scope>NUCLEOTIDE SEQUENCE</scope>
    <source>
        <strain evidence="2">AO1</strain>
    </source>
</reference>
<evidence type="ECO:0000256" key="1">
    <source>
        <dbReference type="SAM" id="MobiDB-lite"/>
    </source>
</evidence>
<feature type="region of interest" description="Disordered" evidence="1">
    <location>
        <begin position="19"/>
        <end position="49"/>
    </location>
</feature>
<sequence length="80" mass="8413">MADPLPFVIALKRSIVQLRKDDETDPSTPHHAPWPSIGPQTSSRNPAGGADIFECRAERSALGLCGLILLAGMATGFAGL</sequence>
<dbReference type="EMBL" id="AP018818">
    <property type="protein sequence ID" value="BBF71947.1"/>
    <property type="molecule type" value="Genomic_DNA"/>
</dbReference>
<name>A0ABM7G7B3_9SPHN</name>
<dbReference type="RefSeq" id="WP_261936853.1">
    <property type="nucleotide sequence ID" value="NZ_AP018818.1"/>
</dbReference>
<evidence type="ECO:0000313" key="3">
    <source>
        <dbReference type="Proteomes" id="UP001059971"/>
    </source>
</evidence>
<accession>A0ABM7G7B3</accession>
<dbReference type="Proteomes" id="UP001059971">
    <property type="component" value="Chromosome 2"/>
</dbReference>
<gene>
    <name evidence="2" type="ORF">SBA_ch2_4800</name>
</gene>